<evidence type="ECO:0000313" key="2">
    <source>
        <dbReference type="Proteomes" id="UP000827372"/>
    </source>
</evidence>
<organism evidence="1 2">
    <name type="scientific">uncultured phage cr91_1</name>
    <dbReference type="NCBI Taxonomy" id="2986403"/>
    <lineage>
        <taxon>Viruses</taxon>
        <taxon>Duplodnaviria</taxon>
        <taxon>Heunggongvirae</taxon>
        <taxon>Uroviricota</taxon>
        <taxon>Caudoviricetes</taxon>
        <taxon>Crassvirales</taxon>
        <taxon>Intestiviridae</taxon>
        <taxon>Crudevirinae</taxon>
        <taxon>Drivevirus</taxon>
        <taxon>Drivevirus gastrointestinalis</taxon>
    </lineage>
</organism>
<dbReference type="RefSeq" id="YP_010359218.1">
    <property type="nucleotide sequence ID" value="NC_062770.1"/>
</dbReference>
<dbReference type="GeneID" id="75691505"/>
<evidence type="ECO:0000313" key="1">
    <source>
        <dbReference type="EMBL" id="QWM89646.1"/>
    </source>
</evidence>
<proteinExistence type="predicted"/>
<name>A0AAE7RUH7_9CAUD</name>
<sequence length="200" mass="22469">MANKIRVDKLLTVDDTGMPKAPDIRQILDKDVQLLWLRDKTKDKSQYIKEVGVIYYLADPKGPCKQEGLSDNEAIKKAIENFDLPANYKPDLLVWKLAKRYYEAEITVAGAAVETLLRSIHNVVLAANKMNEMLTDKLNGELSIEDSNTVIGIMDNLNKKTAELPNIMKALNTAKENLLYEEEQQTARGGVTILSSMTEE</sequence>
<dbReference type="Proteomes" id="UP000827372">
    <property type="component" value="Segment"/>
</dbReference>
<protein>
    <submittedName>
        <fullName evidence="1">Uncharacterized protein</fullName>
    </submittedName>
</protein>
<accession>A0AAE7RUH7</accession>
<dbReference type="EMBL" id="MZ130480">
    <property type="protein sequence ID" value="QWM89646.1"/>
    <property type="molecule type" value="Genomic_DNA"/>
</dbReference>
<keyword evidence="2" id="KW-1185">Reference proteome</keyword>
<gene>
    <name evidence="1" type="primary">gp_16416</name>
</gene>
<reference evidence="1 2" key="1">
    <citation type="submission" date="2021-04" db="EMBL/GenBank/DDBJ databases">
        <authorList>
            <person name="Shkoporov A.N."/>
            <person name="Stockdale S.R."/>
            <person name="Guerin E."/>
            <person name="Ross R.P."/>
            <person name="Hill C."/>
        </authorList>
    </citation>
    <scope>NUCLEOTIDE SEQUENCE [LARGE SCALE GENOMIC DNA]</scope>
    <source>
        <strain evidence="2">cr91_1</strain>
    </source>
</reference>
<dbReference type="KEGG" id="vg:75691505"/>